<feature type="transmembrane region" description="Helical" evidence="7">
    <location>
        <begin position="320"/>
        <end position="340"/>
    </location>
</feature>
<dbReference type="GO" id="GO:0005886">
    <property type="term" value="C:plasma membrane"/>
    <property type="evidence" value="ECO:0007669"/>
    <property type="project" value="TreeGrafter"/>
</dbReference>
<evidence type="ECO:0000256" key="2">
    <source>
        <dbReference type="ARBA" id="ARBA00007965"/>
    </source>
</evidence>
<feature type="transmembrane region" description="Helical" evidence="7">
    <location>
        <begin position="176"/>
        <end position="202"/>
    </location>
</feature>
<name>A0AAD5WS17_9PEZI</name>
<feature type="transmembrane region" description="Helical" evidence="7">
    <location>
        <begin position="256"/>
        <end position="278"/>
    </location>
</feature>
<dbReference type="PRINTS" id="PR01130">
    <property type="entry name" value="DERENTRNSPRT"/>
</dbReference>
<dbReference type="PANTHER" id="PTHR10332:SF88">
    <property type="entry name" value="EQUILIBRATIVE NUCLEOSIDE TRANSPORTER 1, ISOFORM A"/>
    <property type="match status" value="1"/>
</dbReference>
<keyword evidence="9" id="KW-1185">Reference proteome</keyword>
<comment type="caution">
    <text evidence="8">The sequence shown here is derived from an EMBL/GenBank/DDBJ whole genome shotgun (WGS) entry which is preliminary data.</text>
</comment>
<feature type="transmembrane region" description="Helical" evidence="7">
    <location>
        <begin position="478"/>
        <end position="501"/>
    </location>
</feature>
<dbReference type="PIRSF" id="PIRSF016379">
    <property type="entry name" value="ENT"/>
    <property type="match status" value="1"/>
</dbReference>
<dbReference type="AlphaFoldDB" id="A0AAD5WS17"/>
<organism evidence="8 9">
    <name type="scientific">Zalerion maritima</name>
    <dbReference type="NCBI Taxonomy" id="339359"/>
    <lineage>
        <taxon>Eukaryota</taxon>
        <taxon>Fungi</taxon>
        <taxon>Dikarya</taxon>
        <taxon>Ascomycota</taxon>
        <taxon>Pezizomycotina</taxon>
        <taxon>Sordariomycetes</taxon>
        <taxon>Lulworthiomycetidae</taxon>
        <taxon>Lulworthiales</taxon>
        <taxon>Lulworthiaceae</taxon>
        <taxon>Zalerion</taxon>
    </lineage>
</organism>
<proteinExistence type="inferred from homology"/>
<dbReference type="Proteomes" id="UP001201980">
    <property type="component" value="Unassembled WGS sequence"/>
</dbReference>
<protein>
    <recommendedName>
        <fullName evidence="10">Nucleoside transporter</fullName>
    </recommendedName>
</protein>
<feature type="transmembrane region" description="Helical" evidence="7">
    <location>
        <begin position="440"/>
        <end position="458"/>
    </location>
</feature>
<evidence type="ECO:0000313" key="9">
    <source>
        <dbReference type="Proteomes" id="UP001201980"/>
    </source>
</evidence>
<dbReference type="Pfam" id="PF01733">
    <property type="entry name" value="Nucleoside_tran"/>
    <property type="match status" value="1"/>
</dbReference>
<evidence type="ECO:0000313" key="8">
    <source>
        <dbReference type="EMBL" id="KAJ2899599.1"/>
    </source>
</evidence>
<reference evidence="8" key="1">
    <citation type="submission" date="2022-07" db="EMBL/GenBank/DDBJ databases">
        <title>Draft genome sequence of Zalerion maritima ATCC 34329, a (micro)plastics degrading marine fungus.</title>
        <authorList>
            <person name="Paco A."/>
            <person name="Goncalves M.F.M."/>
            <person name="Rocha-Santos T.A.P."/>
            <person name="Alves A."/>
        </authorList>
    </citation>
    <scope>NUCLEOTIDE SEQUENCE</scope>
    <source>
        <strain evidence="8">ATCC 34329</strain>
    </source>
</reference>
<feature type="transmembrane region" description="Helical" evidence="7">
    <location>
        <begin position="114"/>
        <end position="133"/>
    </location>
</feature>
<comment type="subcellular location">
    <subcellularLocation>
        <location evidence="1">Membrane</location>
        <topology evidence="1">Multi-pass membrane protein</topology>
    </subcellularLocation>
</comment>
<evidence type="ECO:0008006" key="10">
    <source>
        <dbReference type="Google" id="ProtNLM"/>
    </source>
</evidence>
<evidence type="ECO:0000256" key="6">
    <source>
        <dbReference type="ARBA" id="ARBA00023136"/>
    </source>
</evidence>
<keyword evidence="3" id="KW-0813">Transport</keyword>
<gene>
    <name evidence="8" type="ORF">MKZ38_002973</name>
</gene>
<comment type="similarity">
    <text evidence="2">Belongs to the SLC29A/ENT transporter (TC 2.A.57) family.</text>
</comment>
<evidence type="ECO:0000256" key="4">
    <source>
        <dbReference type="ARBA" id="ARBA00022692"/>
    </source>
</evidence>
<dbReference type="PANTHER" id="PTHR10332">
    <property type="entry name" value="EQUILIBRATIVE NUCLEOSIDE TRANSPORTER"/>
    <property type="match status" value="1"/>
</dbReference>
<keyword evidence="6 7" id="KW-0472">Membrane</keyword>
<dbReference type="EMBL" id="JAKWBI020000193">
    <property type="protein sequence ID" value="KAJ2899599.1"/>
    <property type="molecule type" value="Genomic_DNA"/>
</dbReference>
<dbReference type="GO" id="GO:0000329">
    <property type="term" value="C:fungal-type vacuole membrane"/>
    <property type="evidence" value="ECO:0007669"/>
    <property type="project" value="TreeGrafter"/>
</dbReference>
<keyword evidence="4 7" id="KW-0812">Transmembrane</keyword>
<dbReference type="InterPro" id="IPR002259">
    <property type="entry name" value="Eqnu_transpt"/>
</dbReference>
<sequence>MNRIRSIFMGTPSPPAHVHHEYTPLHDPETPVFEGPHRMTNTSTILGGILDDDEADELELGPAHEAPFSWVEYLIFGLVGVAMLWAWNMFLASAPYFALRLADSPGIRTVSQSAIISVSTITNLIAMAVLMNIQASASYPYRINVALLTNIGVFALLTLSTFVWTDSASPESYFAFLLVAVAATAWATGLIQNGAFAFAASFGRPEYVQAIMTGQGLAGVLPPITQMVSVVLVPPPASASKGEDGGTPSSDAGTTAFIYFLAAVLVSLAALICFQPLVARHNRLVEARIGDAMAESFHSVEDAERASRKVVGVLTLWHKLHWLSAAVFGCFAVAMFFPVFTARIVSVSTRAAANAVTGAAAGAGGTSGSGLLADPAFFIPLGFFFWNLGDFVGRISSSFPFLSLRHRPPLLLLAAFLRLGFLPLYVLCNVDGKGAVVESDWFYLLLVQLPYGLTNGWLASSCMMASGEWVDENESEAAGAFMGFALVAGLTAGSLASFSVAG</sequence>
<evidence type="ECO:0000256" key="1">
    <source>
        <dbReference type="ARBA" id="ARBA00004141"/>
    </source>
</evidence>
<dbReference type="GO" id="GO:0034257">
    <property type="term" value="F:nicotinamide riboside transmembrane transporter activity"/>
    <property type="evidence" value="ECO:0007669"/>
    <property type="project" value="TreeGrafter"/>
</dbReference>
<dbReference type="GO" id="GO:0015205">
    <property type="term" value="F:nucleobase transmembrane transporter activity"/>
    <property type="evidence" value="ECO:0007669"/>
    <property type="project" value="TreeGrafter"/>
</dbReference>
<feature type="transmembrane region" description="Helical" evidence="7">
    <location>
        <begin position="73"/>
        <end position="94"/>
    </location>
</feature>
<keyword evidence="5 7" id="KW-1133">Transmembrane helix</keyword>
<evidence type="ECO:0000256" key="7">
    <source>
        <dbReference type="SAM" id="Phobius"/>
    </source>
</evidence>
<accession>A0AAD5WS17</accession>
<evidence type="ECO:0000256" key="3">
    <source>
        <dbReference type="ARBA" id="ARBA00022448"/>
    </source>
</evidence>
<feature type="transmembrane region" description="Helical" evidence="7">
    <location>
        <begin position="409"/>
        <end position="428"/>
    </location>
</feature>
<feature type="transmembrane region" description="Helical" evidence="7">
    <location>
        <begin position="371"/>
        <end position="389"/>
    </location>
</feature>
<evidence type="ECO:0000256" key="5">
    <source>
        <dbReference type="ARBA" id="ARBA00022989"/>
    </source>
</evidence>
<feature type="transmembrane region" description="Helical" evidence="7">
    <location>
        <begin position="145"/>
        <end position="164"/>
    </location>
</feature>